<dbReference type="EMBL" id="GEZM01077463">
    <property type="protein sequence ID" value="JAV63301.1"/>
    <property type="molecule type" value="Transcribed_RNA"/>
</dbReference>
<dbReference type="PANTHER" id="PTHR11941:SF171">
    <property type="entry name" value="SD19268P"/>
    <property type="match status" value="1"/>
</dbReference>
<evidence type="ECO:0000256" key="3">
    <source>
        <dbReference type="RuleBase" id="RU003707"/>
    </source>
</evidence>
<evidence type="ECO:0000313" key="4">
    <source>
        <dbReference type="EMBL" id="JAV63301.1"/>
    </source>
</evidence>
<dbReference type="SUPFAM" id="SSF52096">
    <property type="entry name" value="ClpP/crotonase"/>
    <property type="match status" value="1"/>
</dbReference>
<dbReference type="InterPro" id="IPR018376">
    <property type="entry name" value="Enoyl-CoA_hyd/isom_CS"/>
</dbReference>
<dbReference type="InterPro" id="IPR029045">
    <property type="entry name" value="ClpP/crotonase-like_dom_sf"/>
</dbReference>
<evidence type="ECO:0000256" key="2">
    <source>
        <dbReference type="ARBA" id="ARBA00023239"/>
    </source>
</evidence>
<evidence type="ECO:0000256" key="1">
    <source>
        <dbReference type="ARBA" id="ARBA00005254"/>
    </source>
</evidence>
<dbReference type="PROSITE" id="PS00166">
    <property type="entry name" value="ENOYL_COA_HYDRATASE"/>
    <property type="match status" value="1"/>
</dbReference>
<dbReference type="FunFam" id="3.90.226.10:FF:000009">
    <property type="entry name" value="Carnitinyl-CoA dehydratase"/>
    <property type="match status" value="1"/>
</dbReference>
<dbReference type="Pfam" id="PF00378">
    <property type="entry name" value="ECH_1"/>
    <property type="match status" value="1"/>
</dbReference>
<dbReference type="AlphaFoldDB" id="A0A1Y1KSA8"/>
<dbReference type="GO" id="GO:0004300">
    <property type="term" value="F:enoyl-CoA hydratase activity"/>
    <property type="evidence" value="ECO:0007669"/>
    <property type="project" value="UniProtKB-ARBA"/>
</dbReference>
<dbReference type="FunFam" id="1.10.12.10:FF:000001">
    <property type="entry name" value="Probable enoyl-CoA hydratase, mitochondrial"/>
    <property type="match status" value="1"/>
</dbReference>
<dbReference type="CDD" id="cd06558">
    <property type="entry name" value="crotonase-like"/>
    <property type="match status" value="1"/>
</dbReference>
<proteinExistence type="inferred from homology"/>
<protein>
    <submittedName>
        <fullName evidence="4">Uncharacterized protein</fullName>
    </submittedName>
</protein>
<organism evidence="4">
    <name type="scientific">Photinus pyralis</name>
    <name type="common">Common eastern firefly</name>
    <name type="synonym">Lampyris pyralis</name>
    <dbReference type="NCBI Taxonomy" id="7054"/>
    <lineage>
        <taxon>Eukaryota</taxon>
        <taxon>Metazoa</taxon>
        <taxon>Ecdysozoa</taxon>
        <taxon>Arthropoda</taxon>
        <taxon>Hexapoda</taxon>
        <taxon>Insecta</taxon>
        <taxon>Pterygota</taxon>
        <taxon>Neoptera</taxon>
        <taxon>Endopterygota</taxon>
        <taxon>Coleoptera</taxon>
        <taxon>Polyphaga</taxon>
        <taxon>Elateriformia</taxon>
        <taxon>Elateroidea</taxon>
        <taxon>Lampyridae</taxon>
        <taxon>Lampyrinae</taxon>
        <taxon>Photinus</taxon>
    </lineage>
</organism>
<dbReference type="InterPro" id="IPR001753">
    <property type="entry name" value="Enoyl-CoA_hydra/iso"/>
</dbReference>
<dbReference type="Gene3D" id="1.10.12.10">
    <property type="entry name" value="Lyase 2-enoyl-coa Hydratase, Chain A, domain 2"/>
    <property type="match status" value="1"/>
</dbReference>
<dbReference type="InterPro" id="IPR014748">
    <property type="entry name" value="Enoyl-CoA_hydra_C"/>
</dbReference>
<dbReference type="GO" id="GO:0005739">
    <property type="term" value="C:mitochondrion"/>
    <property type="evidence" value="ECO:0007669"/>
    <property type="project" value="TreeGrafter"/>
</dbReference>
<name>A0A1Y1KSA8_PHOPY</name>
<dbReference type="PANTHER" id="PTHR11941">
    <property type="entry name" value="ENOYL-COA HYDRATASE-RELATED"/>
    <property type="match status" value="1"/>
</dbReference>
<accession>A0A1Y1KSA8</accession>
<comment type="similarity">
    <text evidence="1 3">Belongs to the enoyl-CoA hydratase/isomerase family.</text>
</comment>
<sequence>MRALSFFPKTLNLNIIRRTFATPVQQVQQVQDVDLSHLCEKDTGISVLSLNCIQNRNTITSSLVDNLNRVFDTIGKLDTKVLIIKSNVPKIFCTGADLKERLKMSERDVASFVNYIRSTLHRLHLLPMPVIAALDGSALGGGLEMALACDIRVAASSIKLGLVETRLAIIPGAGGSVRLPRLINPALAKELIYTAKVFDGSEAKAMGVVNHVVEQNDDGNAAYLRSLGIAREILPNGPIALRMAKFAINKGVEVDINTALSFEEAAYSQVIPTRDRIEGLRAFVEKRRPSYTGE</sequence>
<dbReference type="Gene3D" id="3.90.226.10">
    <property type="entry name" value="2-enoyl-CoA Hydratase, Chain A, domain 1"/>
    <property type="match status" value="1"/>
</dbReference>
<keyword evidence="2" id="KW-0456">Lyase</keyword>
<reference evidence="4" key="1">
    <citation type="journal article" date="2016" name="Sci. Rep.">
        <title>Molecular characterization of firefly nuptial gifts: a multi-omics approach sheds light on postcopulatory sexual selection.</title>
        <authorList>
            <person name="Al-Wathiqui N."/>
            <person name="Fallon T.R."/>
            <person name="South A."/>
            <person name="Weng J.K."/>
            <person name="Lewis S.M."/>
        </authorList>
    </citation>
    <scope>NUCLEOTIDE SEQUENCE</scope>
</reference>
<dbReference type="GO" id="GO:0006635">
    <property type="term" value="P:fatty acid beta-oxidation"/>
    <property type="evidence" value="ECO:0007669"/>
    <property type="project" value="TreeGrafter"/>
</dbReference>